<keyword evidence="8" id="KW-1185">Reference proteome</keyword>
<evidence type="ECO:0000259" key="6">
    <source>
        <dbReference type="Pfam" id="PF17846"/>
    </source>
</evidence>
<dbReference type="Proteomes" id="UP000097612">
    <property type="component" value="Segment"/>
</dbReference>
<evidence type="ECO:0000256" key="4">
    <source>
        <dbReference type="ARBA" id="ARBA00038299"/>
    </source>
</evidence>
<organism evidence="7 8">
    <name type="scientific">Invertebrate iridovirus 25</name>
    <dbReference type="NCBI Taxonomy" id="1301280"/>
    <lineage>
        <taxon>Viruses</taxon>
        <taxon>Varidnaviria</taxon>
        <taxon>Bamfordvirae</taxon>
        <taxon>Nucleocytoviricota</taxon>
        <taxon>Megaviricetes</taxon>
        <taxon>Pimascovirales</taxon>
        <taxon>Pimascovirales incertae sedis</taxon>
        <taxon>Iridoviridae</taxon>
        <taxon>Betairidovirinae</taxon>
        <taxon>Chloriridovirus</taxon>
        <taxon>Chloriridovirus simulium2</taxon>
    </lineage>
</organism>
<dbReference type="GeneID" id="18501487"/>
<sequence>MGIKYFFKWFKDSFPKTVTKPFGREDQNLRDALANCKGDNIDGLDNPFLLLLDLNGIIHTSCQKIYKYGSFEPKSLLKKSPPINSGEKDLLVFEDVLNSINSLVVKIDPKEIVLCIDGVAPISKQIQQRQRRFLSKKTNGGFDSNCISPGTEFLYKLGLYLKNNIEKKLEKDWLNVTTIYFMDSLVPGEGEHKLFDFLRSNQSKIINENMGIIVVGNDADLIMLTLLISTIFLKENLIYILREDLTSKKLDYLLINITQLKKNILNFAMEKPRFKHYDFDYVVCDFVILCFMVGNDFLPSIPLFNIYDGGLDLMMKYYFTTPGYITTTPLSNTSNSTNSSNLKINFKNLMKYINHLLVVISPQAIQHYKTREYGFPNILLDIASKKEITLEGITSHYLKSYSIHHKINKKLVQLYFKEIEWVFNYYTYGGFTVDWKMYYPSQFAPTPIDLLNYLKTSKHQFAQSCVNNSQSHQIDPFYQLLCILPPHSSDLLPKPLNKVLLENLSHFHPKEINIELSGKLNEWEGIPILPPLNHNEIFNIYTENIKLCSKDDLKRNKSSNQLMISVIP</sequence>
<dbReference type="InterPro" id="IPR041412">
    <property type="entry name" value="Xrn1_helical"/>
</dbReference>
<comment type="similarity">
    <text evidence="4">Belongs to the 5'-3' exonuclease family.</text>
</comment>
<keyword evidence="3" id="KW-0269">Exonuclease</keyword>
<dbReference type="RefSeq" id="YP_009010648.1">
    <property type="nucleotide sequence ID" value="NC_023613.1"/>
</dbReference>
<dbReference type="OrthoDB" id="3268at10239"/>
<accession>W8W1L1</accession>
<evidence type="ECO:0000313" key="8">
    <source>
        <dbReference type="Proteomes" id="UP000097612"/>
    </source>
</evidence>
<evidence type="ECO:0000313" key="7">
    <source>
        <dbReference type="EMBL" id="CCV02133.1"/>
    </source>
</evidence>
<dbReference type="Gene3D" id="1.25.40.1050">
    <property type="match status" value="1"/>
</dbReference>
<evidence type="ECO:0000256" key="1">
    <source>
        <dbReference type="ARBA" id="ARBA00022722"/>
    </source>
</evidence>
<protein>
    <submittedName>
        <fullName evidence="7">5-3 Exoribonuclease 1</fullName>
    </submittedName>
</protein>
<feature type="domain" description="Xrn1 helical" evidence="6">
    <location>
        <begin position="277"/>
        <end position="322"/>
    </location>
</feature>
<name>W8W1L1_9VIRU</name>
<keyword evidence="2" id="KW-0378">Hydrolase</keyword>
<dbReference type="KEGG" id="vg:18501487"/>
<gene>
    <name evidence="7" type="primary">115R</name>
    <name evidence="7" type="ORF">IIV25_115R</name>
</gene>
<reference evidence="7 8" key="1">
    <citation type="journal article" date="2013" name="Arch. Virol.">
        <title>Complete genome sequence of invertebrate iridovirus IIV-25 isolated from a blackfly larva.</title>
        <authorList>
            <person name="Piegu B."/>
            <person name="Guizard S."/>
            <person name="Spears T."/>
            <person name="Cruaud C."/>
            <person name="Couloux A."/>
            <person name="Bideshi D.K."/>
            <person name="Federici B.A."/>
            <person name="Bigot Y."/>
        </authorList>
    </citation>
    <scope>NUCLEOTIDE SEQUENCE [LARGE SCALE GENOMIC DNA]</scope>
</reference>
<keyword evidence="1" id="KW-0540">Nuclease</keyword>
<feature type="domain" description="Xrn1 helical" evidence="6">
    <location>
        <begin position="403"/>
        <end position="563"/>
    </location>
</feature>
<dbReference type="InterPro" id="IPR027073">
    <property type="entry name" value="5_3_exoribonuclease"/>
</dbReference>
<dbReference type="GO" id="GO:0000956">
    <property type="term" value="P:nuclear-transcribed mRNA catabolic process"/>
    <property type="evidence" value="ECO:0007669"/>
    <property type="project" value="TreeGrafter"/>
</dbReference>
<dbReference type="EMBL" id="HF920635">
    <property type="protein sequence ID" value="CCV02133.1"/>
    <property type="molecule type" value="Genomic_DNA"/>
</dbReference>
<proteinExistence type="inferred from homology"/>
<dbReference type="PANTHER" id="PTHR12341:SF7">
    <property type="entry name" value="5'-3' EXORIBONUCLEASE 1"/>
    <property type="match status" value="1"/>
</dbReference>
<dbReference type="PANTHER" id="PTHR12341">
    <property type="entry name" value="5'-&gt;3' EXORIBONUCLEASE"/>
    <property type="match status" value="1"/>
</dbReference>
<dbReference type="InterPro" id="IPR004859">
    <property type="entry name" value="Xrn1_N"/>
</dbReference>
<evidence type="ECO:0000256" key="2">
    <source>
        <dbReference type="ARBA" id="ARBA00022801"/>
    </source>
</evidence>
<dbReference type="Gene3D" id="3.40.50.12390">
    <property type="match status" value="1"/>
</dbReference>
<dbReference type="Pfam" id="PF17846">
    <property type="entry name" value="XRN_M"/>
    <property type="match status" value="2"/>
</dbReference>
<evidence type="ECO:0000259" key="5">
    <source>
        <dbReference type="Pfam" id="PF03159"/>
    </source>
</evidence>
<feature type="domain" description="Xrn1 N-terminal" evidence="5">
    <location>
        <begin position="138"/>
        <end position="244"/>
    </location>
</feature>
<evidence type="ECO:0000256" key="3">
    <source>
        <dbReference type="ARBA" id="ARBA00022839"/>
    </source>
</evidence>
<dbReference type="GO" id="GO:0004534">
    <property type="term" value="F:5'-3' RNA exonuclease activity"/>
    <property type="evidence" value="ECO:0007669"/>
    <property type="project" value="TreeGrafter"/>
</dbReference>
<dbReference type="Pfam" id="PF03159">
    <property type="entry name" value="XRN_N"/>
    <property type="match status" value="1"/>
</dbReference>
<dbReference type="GO" id="GO:0003723">
    <property type="term" value="F:RNA binding"/>
    <property type="evidence" value="ECO:0007669"/>
    <property type="project" value="TreeGrafter"/>
</dbReference>